<dbReference type="AlphaFoldDB" id="A0A1I2CUW1"/>
<organism evidence="3 4">
    <name type="scientific">Sunxiuqinia elliptica</name>
    <dbReference type="NCBI Taxonomy" id="655355"/>
    <lineage>
        <taxon>Bacteria</taxon>
        <taxon>Pseudomonadati</taxon>
        <taxon>Bacteroidota</taxon>
        <taxon>Bacteroidia</taxon>
        <taxon>Marinilabiliales</taxon>
        <taxon>Prolixibacteraceae</taxon>
        <taxon>Sunxiuqinia</taxon>
    </lineage>
</organism>
<keyword evidence="1 2" id="KW-0732">Signal</keyword>
<dbReference type="Proteomes" id="UP000198964">
    <property type="component" value="Unassembled WGS sequence"/>
</dbReference>
<gene>
    <name evidence="3" type="ORF">SAMN05216283_101840</name>
</gene>
<feature type="chain" id="PRO_5011618090" evidence="2">
    <location>
        <begin position="21"/>
        <end position="779"/>
    </location>
</feature>
<feature type="signal peptide" evidence="2">
    <location>
        <begin position="1"/>
        <end position="20"/>
    </location>
</feature>
<dbReference type="PANTHER" id="PTHR30069">
    <property type="entry name" value="TONB-DEPENDENT OUTER MEMBRANE RECEPTOR"/>
    <property type="match status" value="1"/>
</dbReference>
<dbReference type="GO" id="GO:0015344">
    <property type="term" value="F:siderophore uptake transmembrane transporter activity"/>
    <property type="evidence" value="ECO:0007669"/>
    <property type="project" value="TreeGrafter"/>
</dbReference>
<dbReference type="Pfam" id="PF13620">
    <property type="entry name" value="CarboxypepD_reg"/>
    <property type="match status" value="1"/>
</dbReference>
<dbReference type="EMBL" id="FONW01000001">
    <property type="protein sequence ID" value="SFE72091.1"/>
    <property type="molecule type" value="Genomic_DNA"/>
</dbReference>
<name>A0A1I2CUW1_9BACT</name>
<evidence type="ECO:0000313" key="4">
    <source>
        <dbReference type="Proteomes" id="UP000198964"/>
    </source>
</evidence>
<dbReference type="RefSeq" id="WP_093918542.1">
    <property type="nucleotide sequence ID" value="NZ_FONW01000001.1"/>
</dbReference>
<sequence>MVRKLVILLILLGAQASSWAQEGQVVRGEVVDAVTQAPLPGASVVVLNSDPQLGTITDEHGKFRLWDIQPGRYDLLVSFIGYENYLFREVLVGSGKEVVLKAALQELTEQLEEVKIVARTSKEQPLNTMATISARQLSVEEANRYAGGYDDPARLAGSFAGVASEIGNNGIVVRGNSPRNLLWRMEGVEIANPTHFANVIAFGAGGITALSSHMLANSDFYTGAFPAEYGNALSGVFDIRLRNGNNETYEHAFKAGVTGLDFSSEGPLKKGGASYLFNYRYSTYALLGSLIPEEAGDIGYQDFSFKLNFPTKRMGNFTLWGIGALDDQEREPLKDQSEWETVQDKEGYALDLATGAIGLTHKMLFNQTTYLHTTLAASGNRIETVYDELDEGMDLQPKERVNNNTSKYTFTSTLNHKFGVHHANRTGVVVNRHHYNVDNREAAVLGQPLVAFANEEGDASSVQAYSQSMVNLSTQVKLNLGVHLHYFSLNDEVSVEPRVGLKWQFNPNQSLGFAYGLNSRIEMIGFYMARQQTDNGIIQPNKDLKMTKAHHGGLAYDINLNRNTRLKIEPYFQYLYDVPVVPDSYFSLQNLEMDWFFNETLVNDGTGTNLGVDFTLEHFLTNGFYYLATASLFDSKYKGGDGIERNSLYNKNYLLNLLAGKEWQLGKNDANTLSLNGRMTWMGGDRYTPLLVDESMESGELTYDYSRAYTKQEDPALVVSFSLSYRKNKPKHASIWSFHLLNALGNEEYRDYEFNLQNGRPEKQFDRIVVPNLSYKIEF</sequence>
<dbReference type="Gene3D" id="2.60.40.1120">
    <property type="entry name" value="Carboxypeptidase-like, regulatory domain"/>
    <property type="match status" value="1"/>
</dbReference>
<dbReference type="SUPFAM" id="SSF56935">
    <property type="entry name" value="Porins"/>
    <property type="match status" value="1"/>
</dbReference>
<protein>
    <submittedName>
        <fullName evidence="3">Outer membrane receptor proteins, mostly Fe transport</fullName>
    </submittedName>
</protein>
<proteinExistence type="predicted"/>
<dbReference type="STRING" id="655355.SAMN05216283_101840"/>
<dbReference type="SUPFAM" id="SSF49464">
    <property type="entry name" value="Carboxypeptidase regulatory domain-like"/>
    <property type="match status" value="1"/>
</dbReference>
<dbReference type="PANTHER" id="PTHR30069:SF29">
    <property type="entry name" value="HEMOGLOBIN AND HEMOGLOBIN-HAPTOGLOBIN-BINDING PROTEIN 1-RELATED"/>
    <property type="match status" value="1"/>
</dbReference>
<dbReference type="GO" id="GO:0044718">
    <property type="term" value="P:siderophore transmembrane transport"/>
    <property type="evidence" value="ECO:0007669"/>
    <property type="project" value="TreeGrafter"/>
</dbReference>
<accession>A0A1I2CUW1</accession>
<evidence type="ECO:0000256" key="2">
    <source>
        <dbReference type="SAM" id="SignalP"/>
    </source>
</evidence>
<dbReference type="InterPro" id="IPR008969">
    <property type="entry name" value="CarboxyPept-like_regulatory"/>
</dbReference>
<keyword evidence="3" id="KW-0675">Receptor</keyword>
<evidence type="ECO:0000256" key="1">
    <source>
        <dbReference type="ARBA" id="ARBA00022729"/>
    </source>
</evidence>
<evidence type="ECO:0000313" key="3">
    <source>
        <dbReference type="EMBL" id="SFE72091.1"/>
    </source>
</evidence>
<dbReference type="InterPro" id="IPR039426">
    <property type="entry name" value="TonB-dep_rcpt-like"/>
</dbReference>
<reference evidence="3 4" key="1">
    <citation type="submission" date="2016-10" db="EMBL/GenBank/DDBJ databases">
        <authorList>
            <person name="de Groot N.N."/>
        </authorList>
    </citation>
    <scope>NUCLEOTIDE SEQUENCE [LARGE SCALE GENOMIC DNA]</scope>
    <source>
        <strain evidence="3 4">CGMCC 1.9156</strain>
    </source>
</reference>
<keyword evidence="4" id="KW-1185">Reference proteome</keyword>
<dbReference type="GO" id="GO:0009279">
    <property type="term" value="C:cell outer membrane"/>
    <property type="evidence" value="ECO:0007669"/>
    <property type="project" value="TreeGrafter"/>
</dbReference>